<feature type="compositionally biased region" description="Basic and acidic residues" evidence="8">
    <location>
        <begin position="123"/>
        <end position="137"/>
    </location>
</feature>
<evidence type="ECO:0000256" key="8">
    <source>
        <dbReference type="SAM" id="MobiDB-lite"/>
    </source>
</evidence>
<dbReference type="Proteomes" id="UP000218231">
    <property type="component" value="Unassembled WGS sequence"/>
</dbReference>
<evidence type="ECO:0000313" key="11">
    <source>
        <dbReference type="Proteomes" id="UP000218231"/>
    </source>
</evidence>
<keyword evidence="11" id="KW-1185">Reference proteome</keyword>
<dbReference type="PRINTS" id="PR00716">
    <property type="entry name" value="MPIPHPHTASE"/>
</dbReference>
<name>A0A2A2J2N1_9BILA</name>
<feature type="compositionally biased region" description="Polar residues" evidence="8">
    <location>
        <begin position="409"/>
        <end position="422"/>
    </location>
</feature>
<dbReference type="InterPro" id="IPR001763">
    <property type="entry name" value="Rhodanese-like_dom"/>
</dbReference>
<feature type="domain" description="Rhodanese" evidence="9">
    <location>
        <begin position="192"/>
        <end position="308"/>
    </location>
</feature>
<dbReference type="GO" id="GO:0110032">
    <property type="term" value="P:positive regulation of G2/MI transition of meiotic cell cycle"/>
    <property type="evidence" value="ECO:0007669"/>
    <property type="project" value="TreeGrafter"/>
</dbReference>
<dbReference type="Pfam" id="PF00581">
    <property type="entry name" value="Rhodanese"/>
    <property type="match status" value="1"/>
</dbReference>
<comment type="caution">
    <text evidence="10">The sequence shown here is derived from an EMBL/GenBank/DDBJ whole genome shotgun (WGS) entry which is preliminary data.</text>
</comment>
<keyword evidence="3" id="KW-0132">Cell division</keyword>
<dbReference type="SUPFAM" id="SSF52821">
    <property type="entry name" value="Rhodanese/Cell cycle control phosphatase"/>
    <property type="match status" value="1"/>
</dbReference>
<feature type="compositionally biased region" description="Low complexity" evidence="8">
    <location>
        <begin position="383"/>
        <end position="394"/>
    </location>
</feature>
<organism evidence="10 11">
    <name type="scientific">Diploscapter pachys</name>
    <dbReference type="NCBI Taxonomy" id="2018661"/>
    <lineage>
        <taxon>Eukaryota</taxon>
        <taxon>Metazoa</taxon>
        <taxon>Ecdysozoa</taxon>
        <taxon>Nematoda</taxon>
        <taxon>Chromadorea</taxon>
        <taxon>Rhabditida</taxon>
        <taxon>Rhabditina</taxon>
        <taxon>Rhabditomorpha</taxon>
        <taxon>Rhabditoidea</taxon>
        <taxon>Rhabditidae</taxon>
        <taxon>Diploscapter</taxon>
    </lineage>
</organism>
<evidence type="ECO:0000313" key="10">
    <source>
        <dbReference type="EMBL" id="PAV55802.1"/>
    </source>
</evidence>
<dbReference type="PANTHER" id="PTHR10828:SF76">
    <property type="entry name" value="M-PHASE INDUCER PHOSPHATASE"/>
    <property type="match status" value="1"/>
</dbReference>
<evidence type="ECO:0000256" key="6">
    <source>
        <dbReference type="ARBA" id="ARBA00023306"/>
    </source>
</evidence>
<accession>A0A2A2J2N1</accession>
<evidence type="ECO:0000256" key="7">
    <source>
        <dbReference type="ARBA" id="ARBA00051722"/>
    </source>
</evidence>
<dbReference type="GO" id="GO:0005737">
    <property type="term" value="C:cytoplasm"/>
    <property type="evidence" value="ECO:0007669"/>
    <property type="project" value="TreeGrafter"/>
</dbReference>
<keyword evidence="6" id="KW-0131">Cell cycle</keyword>
<comment type="catalytic activity">
    <reaction evidence="7">
        <text>O-phospho-L-tyrosyl-[protein] + H2O = L-tyrosyl-[protein] + phosphate</text>
        <dbReference type="Rhea" id="RHEA:10684"/>
        <dbReference type="Rhea" id="RHEA-COMP:10136"/>
        <dbReference type="Rhea" id="RHEA-COMP:20101"/>
        <dbReference type="ChEBI" id="CHEBI:15377"/>
        <dbReference type="ChEBI" id="CHEBI:43474"/>
        <dbReference type="ChEBI" id="CHEBI:46858"/>
        <dbReference type="ChEBI" id="CHEBI:61978"/>
        <dbReference type="EC" id="3.1.3.48"/>
    </reaction>
</comment>
<evidence type="ECO:0000256" key="5">
    <source>
        <dbReference type="ARBA" id="ARBA00022912"/>
    </source>
</evidence>
<dbReference type="GO" id="GO:0010971">
    <property type="term" value="P:positive regulation of G2/M transition of mitotic cell cycle"/>
    <property type="evidence" value="ECO:0007669"/>
    <property type="project" value="TreeGrafter"/>
</dbReference>
<proteinExistence type="inferred from homology"/>
<dbReference type="OrthoDB" id="26523at2759"/>
<dbReference type="InterPro" id="IPR036873">
    <property type="entry name" value="Rhodanese-like_dom_sf"/>
</dbReference>
<sequence length="455" mass="52026">MLSTMATTFCHNNSNQENEQQNKAQTLTRTETAEVHGKVTFGGVHVIYDEEDDANSRDSGISLSDPFEILDVQPVPDESVLPVPEPVSHKPDEVVPLQETKEEEEEEEEEKRLTAAGLTSPVGKEKEGELPEAKGELETTQDEYITSKEDSFVTHQFALEVVERPQIHSTAFKSISHSVLASLMRELGAEEFKKHFVLIDCRYPYEYHGVHIKTAVNLYHQEEKDELVARLTAFFFPEDPLEAQAMKRRIPIFYCEYSSKRGPRTAHLLRDIDRRINEGFYPYVDYPQLCLLDRGFKPLFESPHNFKDICATSNGGPIPEKYVTEHSMEHIEAKKEHKTMVKTQSLMRSSSSQCSTSRHEIVKRYCKRLPRRNITTPISGRPLLSSKRLSSDSSNADESHEHLFRKRALTTTDDTPENSNAESPPPAKMDMTRRWLRFDISSADNSVEEEFTKFA</sequence>
<reference evidence="10 11" key="1">
    <citation type="journal article" date="2017" name="Curr. Biol.">
        <title>Genome architecture and evolution of a unichromosomal asexual nematode.</title>
        <authorList>
            <person name="Fradin H."/>
            <person name="Zegar C."/>
            <person name="Gutwein M."/>
            <person name="Lucas J."/>
            <person name="Kovtun M."/>
            <person name="Corcoran D."/>
            <person name="Baugh L.R."/>
            <person name="Kiontke K."/>
            <person name="Gunsalus K."/>
            <person name="Fitch D.H."/>
            <person name="Piano F."/>
        </authorList>
    </citation>
    <scope>NUCLEOTIDE SEQUENCE [LARGE SCALE GENOMIC DNA]</scope>
    <source>
        <strain evidence="10">PF1309</strain>
    </source>
</reference>
<evidence type="ECO:0000256" key="3">
    <source>
        <dbReference type="ARBA" id="ARBA00022618"/>
    </source>
</evidence>
<feature type="region of interest" description="Disordered" evidence="8">
    <location>
        <begin position="374"/>
        <end position="434"/>
    </location>
</feature>
<feature type="compositionally biased region" description="Low complexity" evidence="8">
    <location>
        <begin position="345"/>
        <end position="355"/>
    </location>
</feature>
<comment type="similarity">
    <text evidence="1">Belongs to the MPI phosphatase family.</text>
</comment>
<feature type="region of interest" description="Disordered" evidence="8">
    <location>
        <begin position="96"/>
        <end position="137"/>
    </location>
</feature>
<dbReference type="Gene3D" id="3.40.250.10">
    <property type="entry name" value="Rhodanese-like domain"/>
    <property type="match status" value="1"/>
</dbReference>
<dbReference type="GO" id="GO:0005634">
    <property type="term" value="C:nucleus"/>
    <property type="evidence" value="ECO:0007669"/>
    <property type="project" value="TreeGrafter"/>
</dbReference>
<keyword evidence="4" id="KW-0378">Hydrolase</keyword>
<dbReference type="GO" id="GO:0004725">
    <property type="term" value="F:protein tyrosine phosphatase activity"/>
    <property type="evidence" value="ECO:0007669"/>
    <property type="project" value="UniProtKB-EC"/>
</dbReference>
<feature type="compositionally biased region" description="Low complexity" evidence="8">
    <location>
        <begin position="12"/>
        <end position="22"/>
    </location>
</feature>
<dbReference type="GO" id="GO:0000086">
    <property type="term" value="P:G2/M transition of mitotic cell cycle"/>
    <property type="evidence" value="ECO:0007669"/>
    <property type="project" value="TreeGrafter"/>
</dbReference>
<dbReference type="SMART" id="SM00450">
    <property type="entry name" value="RHOD"/>
    <property type="match status" value="1"/>
</dbReference>
<evidence type="ECO:0000256" key="2">
    <source>
        <dbReference type="ARBA" id="ARBA00013064"/>
    </source>
</evidence>
<feature type="compositionally biased region" description="Polar residues" evidence="8">
    <location>
        <begin position="1"/>
        <end position="11"/>
    </location>
</feature>
<feature type="region of interest" description="Disordered" evidence="8">
    <location>
        <begin position="336"/>
        <end position="355"/>
    </location>
</feature>
<dbReference type="EMBL" id="LIAE01010748">
    <property type="protein sequence ID" value="PAV55802.1"/>
    <property type="molecule type" value="Genomic_DNA"/>
</dbReference>
<dbReference type="EC" id="3.1.3.48" evidence="2"/>
<feature type="region of interest" description="Disordered" evidence="8">
    <location>
        <begin position="1"/>
        <end position="23"/>
    </location>
</feature>
<evidence type="ECO:0000259" key="9">
    <source>
        <dbReference type="PROSITE" id="PS50206"/>
    </source>
</evidence>
<protein>
    <recommendedName>
        <fullName evidence="2">protein-tyrosine-phosphatase</fullName>
        <ecNumber evidence="2">3.1.3.48</ecNumber>
    </recommendedName>
</protein>
<dbReference type="GO" id="GO:0051301">
    <property type="term" value="P:cell division"/>
    <property type="evidence" value="ECO:0007669"/>
    <property type="project" value="UniProtKB-KW"/>
</dbReference>
<gene>
    <name evidence="10" type="ORF">WR25_07218</name>
</gene>
<dbReference type="AlphaFoldDB" id="A0A2A2J2N1"/>
<keyword evidence="5" id="KW-0904">Protein phosphatase</keyword>
<evidence type="ECO:0000256" key="4">
    <source>
        <dbReference type="ARBA" id="ARBA00022801"/>
    </source>
</evidence>
<dbReference type="PROSITE" id="PS50206">
    <property type="entry name" value="RHODANESE_3"/>
    <property type="match status" value="1"/>
</dbReference>
<dbReference type="STRING" id="2018661.A0A2A2J2N1"/>
<dbReference type="InterPro" id="IPR000751">
    <property type="entry name" value="MPI_Phosphatase"/>
</dbReference>
<dbReference type="PANTHER" id="PTHR10828">
    <property type="entry name" value="M-PHASE INDUCER PHOSPHATASE DUAL SPECIFICITY PHOSPHATASE CDC25"/>
    <property type="match status" value="1"/>
</dbReference>
<evidence type="ECO:0000256" key="1">
    <source>
        <dbReference type="ARBA" id="ARBA00011065"/>
    </source>
</evidence>